<evidence type="ECO:0000256" key="1">
    <source>
        <dbReference type="SAM" id="MobiDB-lite"/>
    </source>
</evidence>
<comment type="caution">
    <text evidence="2">The sequence shown here is derived from an EMBL/GenBank/DDBJ whole genome shotgun (WGS) entry which is preliminary data.</text>
</comment>
<proteinExistence type="predicted"/>
<feature type="region of interest" description="Disordered" evidence="1">
    <location>
        <begin position="93"/>
        <end position="119"/>
    </location>
</feature>
<organism evidence="2 3">
    <name type="scientific">Cudoniella acicularis</name>
    <dbReference type="NCBI Taxonomy" id="354080"/>
    <lineage>
        <taxon>Eukaryota</taxon>
        <taxon>Fungi</taxon>
        <taxon>Dikarya</taxon>
        <taxon>Ascomycota</taxon>
        <taxon>Pezizomycotina</taxon>
        <taxon>Leotiomycetes</taxon>
        <taxon>Helotiales</taxon>
        <taxon>Tricladiaceae</taxon>
        <taxon>Cudoniella</taxon>
    </lineage>
</organism>
<dbReference type="Proteomes" id="UP000566819">
    <property type="component" value="Unassembled WGS sequence"/>
</dbReference>
<dbReference type="EMBL" id="JAAMPI010000122">
    <property type="protein sequence ID" value="KAF4635395.1"/>
    <property type="molecule type" value="Genomic_DNA"/>
</dbReference>
<name>A0A8H4RUR3_9HELO</name>
<accession>A0A8H4RUR3</accession>
<feature type="compositionally biased region" description="Polar residues" evidence="1">
    <location>
        <begin position="27"/>
        <end position="39"/>
    </location>
</feature>
<keyword evidence="3" id="KW-1185">Reference proteome</keyword>
<reference evidence="2 3" key="1">
    <citation type="submission" date="2020-03" db="EMBL/GenBank/DDBJ databases">
        <title>Draft Genome Sequence of Cudoniella acicularis.</title>
        <authorList>
            <person name="Buettner E."/>
            <person name="Kellner H."/>
        </authorList>
    </citation>
    <scope>NUCLEOTIDE SEQUENCE [LARGE SCALE GENOMIC DNA]</scope>
    <source>
        <strain evidence="2 3">DSM 108380</strain>
    </source>
</reference>
<dbReference type="AlphaFoldDB" id="A0A8H4RUR3"/>
<feature type="region of interest" description="Disordered" evidence="1">
    <location>
        <begin position="1"/>
        <end position="40"/>
    </location>
</feature>
<gene>
    <name evidence="2" type="ORF">G7Y89_g2703</name>
</gene>
<evidence type="ECO:0000313" key="3">
    <source>
        <dbReference type="Proteomes" id="UP000566819"/>
    </source>
</evidence>
<evidence type="ECO:0000313" key="2">
    <source>
        <dbReference type="EMBL" id="KAF4635395.1"/>
    </source>
</evidence>
<feature type="compositionally biased region" description="Basic and acidic residues" evidence="1">
    <location>
        <begin position="1"/>
        <end position="15"/>
    </location>
</feature>
<sequence length="119" mass="13138">MSSESEMERPSKIQERSLSASEGIVERTNQFNGKMNEPNSDALKITKRTISFGEPVPNIQVRGEKLVKANEMKGENGTQESTLDDLQALRRVATAPSPGTGALQKHEKLQKEKSKRTGI</sequence>
<protein>
    <submittedName>
        <fullName evidence="2">Uncharacterized protein</fullName>
    </submittedName>
</protein>